<proteinExistence type="predicted"/>
<name>A0ACB8DGP1_DERSI</name>
<dbReference type="Proteomes" id="UP000821865">
    <property type="component" value="Chromosome 2"/>
</dbReference>
<accession>A0ACB8DGP1</accession>
<reference evidence="1" key="1">
    <citation type="submission" date="2020-05" db="EMBL/GenBank/DDBJ databases">
        <title>Large-scale comparative analyses of tick genomes elucidate their genetic diversity and vector capacities.</title>
        <authorList>
            <person name="Jia N."/>
            <person name="Wang J."/>
            <person name="Shi W."/>
            <person name="Du L."/>
            <person name="Sun Y."/>
            <person name="Zhan W."/>
            <person name="Jiang J."/>
            <person name="Wang Q."/>
            <person name="Zhang B."/>
            <person name="Ji P."/>
            <person name="Sakyi L.B."/>
            <person name="Cui X."/>
            <person name="Yuan T."/>
            <person name="Jiang B."/>
            <person name="Yang W."/>
            <person name="Lam T.T.-Y."/>
            <person name="Chang Q."/>
            <person name="Ding S."/>
            <person name="Wang X."/>
            <person name="Zhu J."/>
            <person name="Ruan X."/>
            <person name="Zhao L."/>
            <person name="Wei J."/>
            <person name="Que T."/>
            <person name="Du C."/>
            <person name="Cheng J."/>
            <person name="Dai P."/>
            <person name="Han X."/>
            <person name="Huang E."/>
            <person name="Gao Y."/>
            <person name="Liu J."/>
            <person name="Shao H."/>
            <person name="Ye R."/>
            <person name="Li L."/>
            <person name="Wei W."/>
            <person name="Wang X."/>
            <person name="Wang C."/>
            <person name="Yang T."/>
            <person name="Huo Q."/>
            <person name="Li W."/>
            <person name="Guo W."/>
            <person name="Chen H."/>
            <person name="Zhou L."/>
            <person name="Ni X."/>
            <person name="Tian J."/>
            <person name="Zhou Y."/>
            <person name="Sheng Y."/>
            <person name="Liu T."/>
            <person name="Pan Y."/>
            <person name="Xia L."/>
            <person name="Li J."/>
            <person name="Zhao F."/>
            <person name="Cao W."/>
        </authorList>
    </citation>
    <scope>NUCLEOTIDE SEQUENCE</scope>
    <source>
        <strain evidence="1">Dsil-2018</strain>
    </source>
</reference>
<dbReference type="EMBL" id="CM023471">
    <property type="protein sequence ID" value="KAH7967196.1"/>
    <property type="molecule type" value="Genomic_DNA"/>
</dbReference>
<evidence type="ECO:0000313" key="1">
    <source>
        <dbReference type="EMBL" id="KAH7967196.1"/>
    </source>
</evidence>
<protein>
    <submittedName>
        <fullName evidence="1">Uncharacterized protein</fullName>
    </submittedName>
</protein>
<keyword evidence="2" id="KW-1185">Reference proteome</keyword>
<organism evidence="1 2">
    <name type="scientific">Dermacentor silvarum</name>
    <name type="common">Tick</name>
    <dbReference type="NCBI Taxonomy" id="543639"/>
    <lineage>
        <taxon>Eukaryota</taxon>
        <taxon>Metazoa</taxon>
        <taxon>Ecdysozoa</taxon>
        <taxon>Arthropoda</taxon>
        <taxon>Chelicerata</taxon>
        <taxon>Arachnida</taxon>
        <taxon>Acari</taxon>
        <taxon>Parasitiformes</taxon>
        <taxon>Ixodida</taxon>
        <taxon>Ixodoidea</taxon>
        <taxon>Ixodidae</taxon>
        <taxon>Rhipicephalinae</taxon>
        <taxon>Dermacentor</taxon>
    </lineage>
</organism>
<comment type="caution">
    <text evidence="1">The sequence shown here is derived from an EMBL/GenBank/DDBJ whole genome shotgun (WGS) entry which is preliminary data.</text>
</comment>
<sequence>MAGTRPVQLCVDAVDQTAARPVGAFFATAVTDVELPDSADNSTVTEMDSDSSSFTPNESRRLKKKLRRASTVVKIKEKLAHEGLGEHASLSESVRFLCDSFDSIKLKQDELTLANKELVAQNEVLTRRGAELEQYSRLNNVEIKGVPVTQGEDCAAIVKRLGEAIQCPVRPSDVVTVHRVSTKTEEKNIVVRFCCRDKKNDFVRKARKSTCQILFTLVAGPECPRVAGD</sequence>
<gene>
    <name evidence="1" type="ORF">HPB49_023469</name>
</gene>
<evidence type="ECO:0000313" key="2">
    <source>
        <dbReference type="Proteomes" id="UP000821865"/>
    </source>
</evidence>